<dbReference type="STRING" id="331657.A0A4U0X1N1"/>
<protein>
    <recommendedName>
        <fullName evidence="14">Mitochondrial carrier</fullName>
    </recommendedName>
</protein>
<dbReference type="InterPro" id="IPR018108">
    <property type="entry name" value="MCP_transmembrane"/>
</dbReference>
<evidence type="ECO:0000256" key="5">
    <source>
        <dbReference type="ARBA" id="ARBA00022737"/>
    </source>
</evidence>
<keyword evidence="8 9" id="KW-0472">Membrane</keyword>
<evidence type="ECO:0000256" key="4">
    <source>
        <dbReference type="ARBA" id="ARBA00022692"/>
    </source>
</evidence>
<feature type="region of interest" description="Disordered" evidence="11">
    <location>
        <begin position="559"/>
        <end position="580"/>
    </location>
</feature>
<dbReference type="PANTHER" id="PTHR45939">
    <property type="entry name" value="PEROXISOMAL MEMBRANE PROTEIN PMP34-RELATED"/>
    <property type="match status" value="1"/>
</dbReference>
<dbReference type="InterPro" id="IPR023395">
    <property type="entry name" value="MCP_dom_sf"/>
</dbReference>
<evidence type="ECO:0000256" key="2">
    <source>
        <dbReference type="ARBA" id="ARBA00006375"/>
    </source>
</evidence>
<evidence type="ECO:0000256" key="6">
    <source>
        <dbReference type="ARBA" id="ARBA00022792"/>
    </source>
</evidence>
<dbReference type="AlphaFoldDB" id="A0A4U0X1N1"/>
<keyword evidence="7" id="KW-1133">Transmembrane helix</keyword>
<reference evidence="12 13" key="1">
    <citation type="submission" date="2017-03" db="EMBL/GenBank/DDBJ databases">
        <title>Genomes of endolithic fungi from Antarctica.</title>
        <authorList>
            <person name="Coleine C."/>
            <person name="Masonjones S."/>
            <person name="Stajich J.E."/>
        </authorList>
    </citation>
    <scope>NUCLEOTIDE SEQUENCE [LARGE SCALE GENOMIC DNA]</scope>
    <source>
        <strain evidence="12 13">CCFEE 5187</strain>
    </source>
</reference>
<dbReference type="InterPro" id="IPR052217">
    <property type="entry name" value="Mito/Peroxisomal_Carrier"/>
</dbReference>
<dbReference type="OrthoDB" id="18574at2759"/>
<keyword evidence="4 9" id="KW-0812">Transmembrane</keyword>
<evidence type="ECO:0000313" key="12">
    <source>
        <dbReference type="EMBL" id="TKA69507.1"/>
    </source>
</evidence>
<dbReference type="Gene3D" id="1.50.40.10">
    <property type="entry name" value="Mitochondrial carrier domain"/>
    <property type="match status" value="2"/>
</dbReference>
<comment type="similarity">
    <text evidence="2 10">Belongs to the mitochondrial carrier (TC 2.A.29) family.</text>
</comment>
<keyword evidence="13" id="KW-1185">Reference proteome</keyword>
<evidence type="ECO:0008006" key="14">
    <source>
        <dbReference type="Google" id="ProtNLM"/>
    </source>
</evidence>
<evidence type="ECO:0000313" key="13">
    <source>
        <dbReference type="Proteomes" id="UP000308768"/>
    </source>
</evidence>
<feature type="repeat" description="Solcar" evidence="9">
    <location>
        <begin position="163"/>
        <end position="261"/>
    </location>
</feature>
<evidence type="ECO:0000256" key="9">
    <source>
        <dbReference type="PROSITE-ProRule" id="PRU00282"/>
    </source>
</evidence>
<dbReference type="SUPFAM" id="SSF103506">
    <property type="entry name" value="Mitochondrial carrier"/>
    <property type="match status" value="1"/>
</dbReference>
<gene>
    <name evidence="12" type="ORF">B0A49_09151</name>
</gene>
<keyword evidence="5" id="KW-0677">Repeat</keyword>
<dbReference type="Pfam" id="PF00153">
    <property type="entry name" value="Mito_carr"/>
    <property type="match status" value="2"/>
</dbReference>
<dbReference type="EMBL" id="NAJN01000725">
    <property type="protein sequence ID" value="TKA69507.1"/>
    <property type="molecule type" value="Genomic_DNA"/>
</dbReference>
<dbReference type="PROSITE" id="PS50920">
    <property type="entry name" value="SOLCAR"/>
    <property type="match status" value="3"/>
</dbReference>
<organism evidence="12 13">
    <name type="scientific">Cryomyces minteri</name>
    <dbReference type="NCBI Taxonomy" id="331657"/>
    <lineage>
        <taxon>Eukaryota</taxon>
        <taxon>Fungi</taxon>
        <taxon>Dikarya</taxon>
        <taxon>Ascomycota</taxon>
        <taxon>Pezizomycotina</taxon>
        <taxon>Dothideomycetes</taxon>
        <taxon>Dothideomycetes incertae sedis</taxon>
        <taxon>Cryomyces</taxon>
    </lineage>
</organism>
<dbReference type="Proteomes" id="UP000308768">
    <property type="component" value="Unassembled WGS sequence"/>
</dbReference>
<sequence>MAHTYNDQLVRYYTFLSIFHQRADVGSEDAFTLYHKIQESSSISSRGGNGLPALGHALAGSTGTAISHVLLYPLDLIITRLQVQRQLRGPGEAASAAEEAGVEYHSLQDAVQKIYNQEGGIQAFYNGVTASASKSILDSFLFFLAYDFFRRTRLSRRNNGPSLPVLDELSVGMLAGAFAKLVTTPIQNIVTRKQTAAMVAARDPSSSVPPDQTIGLTMKDIALQIRQEKGLKGFWSGYSASLVLTLNPAITMLLHNLLIRTVVPHSRRSDPGARLTFLLAAVSKATASAITYPFSLAKTRAQVSKSYSPEFSSPSADDEDRHAFEEAKGLDPKSNPAARTLSYRATQASRTARRYMRLPTVIATVLRIAQTEGVGSLYAGLSGEVLKGFFAHGLTMLLKERIHTLIISLYFQLARLSARFSSKMPTLPTTASIRQQASAHAETARAAVGDVGERTGNITATVYEGARNAVESGAERGREMFGKGTSAIAEKAEQGRDLLQQGGSAVVEKAGQGREMLQQGGSTVTDRAAQGKEVLQQRGGAVAEKAGLGTETLAKGAEGAREAVERGKDGAKEILWGKKE</sequence>
<evidence type="ECO:0000256" key="3">
    <source>
        <dbReference type="ARBA" id="ARBA00022448"/>
    </source>
</evidence>
<evidence type="ECO:0000256" key="10">
    <source>
        <dbReference type="RuleBase" id="RU000488"/>
    </source>
</evidence>
<accession>A0A4U0X1N1</accession>
<dbReference type="GO" id="GO:0015217">
    <property type="term" value="F:ADP transmembrane transporter activity"/>
    <property type="evidence" value="ECO:0007669"/>
    <property type="project" value="TreeGrafter"/>
</dbReference>
<keyword evidence="6" id="KW-0999">Mitochondrion inner membrane</keyword>
<evidence type="ECO:0000256" key="1">
    <source>
        <dbReference type="ARBA" id="ARBA00004141"/>
    </source>
</evidence>
<dbReference type="PANTHER" id="PTHR45939:SF2">
    <property type="entry name" value="CARRIER PROTEIN, PUTATIVE (AFU_ORTHOLOGUE AFUA_2G13870)-RELATED"/>
    <property type="match status" value="1"/>
</dbReference>
<keyword evidence="6" id="KW-0496">Mitochondrion</keyword>
<feature type="repeat" description="Solcar" evidence="9">
    <location>
        <begin position="51"/>
        <end position="152"/>
    </location>
</feature>
<name>A0A4U0X1N1_9PEZI</name>
<comment type="caution">
    <text evidence="12">The sequence shown here is derived from an EMBL/GenBank/DDBJ whole genome shotgun (WGS) entry which is preliminary data.</text>
</comment>
<comment type="subcellular location">
    <subcellularLocation>
        <location evidence="1">Membrane</location>
        <topology evidence="1">Multi-pass membrane protein</topology>
    </subcellularLocation>
</comment>
<keyword evidence="3 10" id="KW-0813">Transport</keyword>
<proteinExistence type="inferred from homology"/>
<evidence type="ECO:0000256" key="11">
    <source>
        <dbReference type="SAM" id="MobiDB-lite"/>
    </source>
</evidence>
<feature type="repeat" description="Solcar" evidence="9">
    <location>
        <begin position="271"/>
        <end position="405"/>
    </location>
</feature>
<evidence type="ECO:0000256" key="7">
    <source>
        <dbReference type="ARBA" id="ARBA00022989"/>
    </source>
</evidence>
<evidence type="ECO:0000256" key="8">
    <source>
        <dbReference type="ARBA" id="ARBA00023136"/>
    </source>
</evidence>
<dbReference type="GO" id="GO:0016020">
    <property type="term" value="C:membrane"/>
    <property type="evidence" value="ECO:0007669"/>
    <property type="project" value="UniProtKB-SubCell"/>
</dbReference>